<reference evidence="2" key="1">
    <citation type="submission" date="2021-05" db="EMBL/GenBank/DDBJ databases">
        <authorList>
            <person name="Alioto T."/>
            <person name="Alioto T."/>
            <person name="Gomez Garrido J."/>
        </authorList>
    </citation>
    <scope>NUCLEOTIDE SEQUENCE</scope>
</reference>
<sequence length="232" mass="25479">MFLRTEPSVGVAFLFLSTFSKSKRSLLLFTLGPLTLSFPSSSSTSPSSLPLVFNLREIPTISVVSRVSSTVFVPVRRCCFDFVRLKSNPCSNLLFKSICPSSPILFIFFSVAANFSSILSLLLSILRSISSFLAAILTLQSRPITLLFSSNVLLPKSFLTLSFFLNVSSSLAFKSPVVLLTGLRRSFNAFRVASLFLNVSSSRAFKSPVVLLPIIFFSLDFSNALLLLSMSR</sequence>
<dbReference type="AlphaFoldDB" id="A0A8D8SNR1"/>
<accession>A0A8D8SNR1</accession>
<dbReference type="EMBL" id="HBUF01230148">
    <property type="protein sequence ID" value="CAG6673043.1"/>
    <property type="molecule type" value="Transcribed_RNA"/>
</dbReference>
<feature type="transmembrane region" description="Helical" evidence="1">
    <location>
        <begin position="209"/>
        <end position="228"/>
    </location>
</feature>
<evidence type="ECO:0000256" key="1">
    <source>
        <dbReference type="SAM" id="Phobius"/>
    </source>
</evidence>
<feature type="transmembrane region" description="Helical" evidence="1">
    <location>
        <begin position="104"/>
        <end position="126"/>
    </location>
</feature>
<name>A0A8D8SNR1_9HEMI</name>
<feature type="transmembrane region" description="Helical" evidence="1">
    <location>
        <begin position="146"/>
        <end position="165"/>
    </location>
</feature>
<keyword evidence="1" id="KW-0472">Membrane</keyword>
<organism evidence="2">
    <name type="scientific">Cacopsylla melanoneura</name>
    <dbReference type="NCBI Taxonomy" id="428564"/>
    <lineage>
        <taxon>Eukaryota</taxon>
        <taxon>Metazoa</taxon>
        <taxon>Ecdysozoa</taxon>
        <taxon>Arthropoda</taxon>
        <taxon>Hexapoda</taxon>
        <taxon>Insecta</taxon>
        <taxon>Pterygota</taxon>
        <taxon>Neoptera</taxon>
        <taxon>Paraneoptera</taxon>
        <taxon>Hemiptera</taxon>
        <taxon>Sternorrhyncha</taxon>
        <taxon>Psylloidea</taxon>
        <taxon>Psyllidae</taxon>
        <taxon>Psyllinae</taxon>
        <taxon>Cacopsylla</taxon>
    </lineage>
</organism>
<protein>
    <submittedName>
        <fullName evidence="2">Uncharacterized protein</fullName>
    </submittedName>
</protein>
<proteinExistence type="predicted"/>
<keyword evidence="1" id="KW-0812">Transmembrane</keyword>
<evidence type="ECO:0000313" key="2">
    <source>
        <dbReference type="EMBL" id="CAG6673043.1"/>
    </source>
</evidence>
<keyword evidence="1" id="KW-1133">Transmembrane helix</keyword>